<dbReference type="AlphaFoldDB" id="A0A0D2CRD1"/>
<dbReference type="GeneID" id="27339796"/>
<keyword evidence="2" id="KW-0175">Coiled coil</keyword>
<dbReference type="Proteomes" id="UP000054466">
    <property type="component" value="Unassembled WGS sequence"/>
</dbReference>
<dbReference type="OrthoDB" id="8949486at2759"/>
<organism evidence="5 6">
    <name type="scientific">Cladophialophora immunda</name>
    <dbReference type="NCBI Taxonomy" id="569365"/>
    <lineage>
        <taxon>Eukaryota</taxon>
        <taxon>Fungi</taxon>
        <taxon>Dikarya</taxon>
        <taxon>Ascomycota</taxon>
        <taxon>Pezizomycotina</taxon>
        <taxon>Eurotiomycetes</taxon>
        <taxon>Chaetothyriomycetidae</taxon>
        <taxon>Chaetothyriales</taxon>
        <taxon>Herpotrichiellaceae</taxon>
        <taxon>Cladophialophora</taxon>
    </lineage>
</organism>
<name>A0A0D2CRD1_9EURO</name>
<evidence type="ECO:0000256" key="2">
    <source>
        <dbReference type="SAM" id="Coils"/>
    </source>
</evidence>
<reference evidence="5 6" key="1">
    <citation type="submission" date="2015-01" db="EMBL/GenBank/DDBJ databases">
        <title>The Genome Sequence of Cladophialophora immunda CBS83496.</title>
        <authorList>
            <consortium name="The Broad Institute Genomics Platform"/>
            <person name="Cuomo C."/>
            <person name="de Hoog S."/>
            <person name="Gorbushina A."/>
            <person name="Stielow B."/>
            <person name="Teixiera M."/>
            <person name="Abouelleil A."/>
            <person name="Chapman S.B."/>
            <person name="Priest M."/>
            <person name="Young S.K."/>
            <person name="Wortman J."/>
            <person name="Nusbaum C."/>
            <person name="Birren B."/>
        </authorList>
    </citation>
    <scope>NUCLEOTIDE SEQUENCE [LARGE SCALE GENOMIC DNA]</scope>
    <source>
        <strain evidence="5 6">CBS 83496</strain>
    </source>
</reference>
<gene>
    <name evidence="5" type="ORF">PV07_00602</name>
</gene>
<proteinExistence type="inferred from homology"/>
<feature type="region of interest" description="Disordered" evidence="3">
    <location>
        <begin position="47"/>
        <end position="90"/>
    </location>
</feature>
<dbReference type="RefSeq" id="XP_016253994.1">
    <property type="nucleotide sequence ID" value="XM_016387066.1"/>
</dbReference>
<feature type="coiled-coil region" evidence="2">
    <location>
        <begin position="96"/>
        <end position="130"/>
    </location>
</feature>
<dbReference type="STRING" id="569365.A0A0D2CRD1"/>
<keyword evidence="6" id="KW-1185">Reference proteome</keyword>
<protein>
    <recommendedName>
        <fullName evidence="4">Autophagy-related protein 16 domain-containing protein</fullName>
    </recommendedName>
</protein>
<dbReference type="GO" id="GO:0000045">
    <property type="term" value="P:autophagosome assembly"/>
    <property type="evidence" value="ECO:0007669"/>
    <property type="project" value="InterPro"/>
</dbReference>
<comment type="similarity">
    <text evidence="1">Belongs to the ATG16 family.</text>
</comment>
<feature type="domain" description="Autophagy-related protein 16" evidence="4">
    <location>
        <begin position="12"/>
        <end position="213"/>
    </location>
</feature>
<evidence type="ECO:0000256" key="1">
    <source>
        <dbReference type="ARBA" id="ARBA00005331"/>
    </source>
</evidence>
<evidence type="ECO:0000256" key="3">
    <source>
        <dbReference type="SAM" id="MobiDB-lite"/>
    </source>
</evidence>
<dbReference type="Pfam" id="PF08614">
    <property type="entry name" value="ATG16"/>
    <property type="match status" value="1"/>
</dbReference>
<dbReference type="VEuPathDB" id="FungiDB:PV07_00602"/>
<dbReference type="Gene3D" id="1.20.5.170">
    <property type="match status" value="1"/>
</dbReference>
<feature type="compositionally biased region" description="Polar residues" evidence="3">
    <location>
        <begin position="77"/>
        <end position="90"/>
    </location>
</feature>
<dbReference type="EMBL" id="KN847040">
    <property type="protein sequence ID" value="KIW33778.1"/>
    <property type="molecule type" value="Genomic_DNA"/>
</dbReference>
<dbReference type="PANTHER" id="PTHR19878">
    <property type="entry name" value="AUTOPHAGY PROTEIN 16-LIKE"/>
    <property type="match status" value="1"/>
</dbReference>
<evidence type="ECO:0000259" key="4">
    <source>
        <dbReference type="Pfam" id="PF08614"/>
    </source>
</evidence>
<evidence type="ECO:0000313" key="6">
    <source>
        <dbReference type="Proteomes" id="UP000054466"/>
    </source>
</evidence>
<dbReference type="InterPro" id="IPR013923">
    <property type="entry name" value="Autophagy-rel_prot_16_dom"/>
</dbReference>
<dbReference type="HOGENOM" id="CLU_082752_0_0_1"/>
<evidence type="ECO:0000313" key="5">
    <source>
        <dbReference type="EMBL" id="KIW33778.1"/>
    </source>
</evidence>
<dbReference type="InterPro" id="IPR045160">
    <property type="entry name" value="ATG16"/>
</dbReference>
<feature type="coiled-coil region" evidence="2">
    <location>
        <begin position="166"/>
        <end position="200"/>
    </location>
</feature>
<dbReference type="CDD" id="cd22887">
    <property type="entry name" value="Atg16_CCD"/>
    <property type="match status" value="1"/>
</dbReference>
<sequence length="219" mass="24653">MTGSIMATWKEQYLAALQARDRVEKANLALYEYCTKLADERAELQKKARLTERSSPSENTPVPEPVTSPGWGIRRVTSPSSQATRPDSPSATATTLAQLRQDLAKAQIERADLQSRLDTALRELETLKGKTRADSKRIAQLNTSVSQLTVKLRDRDEELRGKAKLIEDVQDENVTLNLELHMAEEKAQKFQKDNQELVDRLMAIKGKEAEQMNEEGKFG</sequence>
<accession>A0A0D2CRD1</accession>
<dbReference type="PANTHER" id="PTHR19878:SF8">
    <property type="entry name" value="AUTOPHAGY-RELATED 16, ISOFORM F"/>
    <property type="match status" value="1"/>
</dbReference>